<dbReference type="RefSeq" id="WP_344611797.1">
    <property type="nucleotide sequence ID" value="NZ_BAAARV010000016.1"/>
</dbReference>
<name>A0ABN3FU01_9ACTN</name>
<proteinExistence type="predicted"/>
<comment type="caution">
    <text evidence="2">The sequence shown here is derived from an EMBL/GenBank/DDBJ whole genome shotgun (WGS) entry which is preliminary data.</text>
</comment>
<feature type="compositionally biased region" description="Basic and acidic residues" evidence="1">
    <location>
        <begin position="116"/>
        <end position="125"/>
    </location>
</feature>
<sequence length="143" mass="15115">MNRLGWALSAAGAALVVCGGLPFAVTFPQRSSFLADQEPKACGLVARSSPFGQVNSCIDLGRRTPPLPGDGHVFLLLETAGGTAVVRVDYRGTDEKTFTATAVEVPPAESPGISHETSERMKTGIDGRGGLKTQPWKVYPYPN</sequence>
<dbReference type="Proteomes" id="UP001501444">
    <property type="component" value="Unassembled WGS sequence"/>
</dbReference>
<accession>A0ABN3FU01</accession>
<organism evidence="2 3">
    <name type="scientific">Dactylosporangium salmoneum</name>
    <dbReference type="NCBI Taxonomy" id="53361"/>
    <lineage>
        <taxon>Bacteria</taxon>
        <taxon>Bacillati</taxon>
        <taxon>Actinomycetota</taxon>
        <taxon>Actinomycetes</taxon>
        <taxon>Micromonosporales</taxon>
        <taxon>Micromonosporaceae</taxon>
        <taxon>Dactylosporangium</taxon>
    </lineage>
</organism>
<keyword evidence="3" id="KW-1185">Reference proteome</keyword>
<reference evidence="2 3" key="1">
    <citation type="journal article" date="2019" name="Int. J. Syst. Evol. Microbiol.">
        <title>The Global Catalogue of Microorganisms (GCM) 10K type strain sequencing project: providing services to taxonomists for standard genome sequencing and annotation.</title>
        <authorList>
            <consortium name="The Broad Institute Genomics Platform"/>
            <consortium name="The Broad Institute Genome Sequencing Center for Infectious Disease"/>
            <person name="Wu L."/>
            <person name="Ma J."/>
        </authorList>
    </citation>
    <scope>NUCLEOTIDE SEQUENCE [LARGE SCALE GENOMIC DNA]</scope>
    <source>
        <strain evidence="2 3">JCM 3272</strain>
    </source>
</reference>
<evidence type="ECO:0008006" key="4">
    <source>
        <dbReference type="Google" id="ProtNLM"/>
    </source>
</evidence>
<evidence type="ECO:0000313" key="2">
    <source>
        <dbReference type="EMBL" id="GAA2337111.1"/>
    </source>
</evidence>
<evidence type="ECO:0000256" key="1">
    <source>
        <dbReference type="SAM" id="MobiDB-lite"/>
    </source>
</evidence>
<dbReference type="EMBL" id="BAAARV010000016">
    <property type="protein sequence ID" value="GAA2337111.1"/>
    <property type="molecule type" value="Genomic_DNA"/>
</dbReference>
<gene>
    <name evidence="2" type="ORF">GCM10010170_017940</name>
</gene>
<protein>
    <recommendedName>
        <fullName evidence="4">Secreted protein</fullName>
    </recommendedName>
</protein>
<evidence type="ECO:0000313" key="3">
    <source>
        <dbReference type="Proteomes" id="UP001501444"/>
    </source>
</evidence>
<feature type="region of interest" description="Disordered" evidence="1">
    <location>
        <begin position="105"/>
        <end position="143"/>
    </location>
</feature>